<evidence type="ECO:0000256" key="1">
    <source>
        <dbReference type="SAM" id="SignalP"/>
    </source>
</evidence>
<dbReference type="OrthoDB" id="10015379at2759"/>
<dbReference type="Proteomes" id="UP000663860">
    <property type="component" value="Unassembled WGS sequence"/>
</dbReference>
<evidence type="ECO:0000313" key="5">
    <source>
        <dbReference type="EMBL" id="CAF3540647.1"/>
    </source>
</evidence>
<dbReference type="EMBL" id="CAJNOG010000372">
    <property type="protein sequence ID" value="CAF1204888.1"/>
    <property type="molecule type" value="Genomic_DNA"/>
</dbReference>
<comment type="caution">
    <text evidence="7">The sequence shown here is derived from an EMBL/GenBank/DDBJ whole genome shotgun (WGS) entry which is preliminary data.</text>
</comment>
<evidence type="ECO:0000313" key="3">
    <source>
        <dbReference type="EMBL" id="CAF1204888.1"/>
    </source>
</evidence>
<feature type="chain" id="PRO_5035692981" evidence="1">
    <location>
        <begin position="24"/>
        <end position="99"/>
    </location>
</feature>
<dbReference type="EMBL" id="CAJOBB010001801">
    <property type="protein sequence ID" value="CAF3905271.1"/>
    <property type="molecule type" value="Genomic_DNA"/>
</dbReference>
<dbReference type="Proteomes" id="UP000663891">
    <property type="component" value="Unassembled WGS sequence"/>
</dbReference>
<dbReference type="EMBL" id="CAJOAZ010000121">
    <property type="protein sequence ID" value="CAF3540647.1"/>
    <property type="molecule type" value="Genomic_DNA"/>
</dbReference>
<dbReference type="Proteomes" id="UP000663845">
    <property type="component" value="Unassembled WGS sequence"/>
</dbReference>
<proteinExistence type="predicted"/>
<dbReference type="Proteomes" id="UP000663881">
    <property type="component" value="Unassembled WGS sequence"/>
</dbReference>
<evidence type="ECO:0000313" key="4">
    <source>
        <dbReference type="EMBL" id="CAF1277902.1"/>
    </source>
</evidence>
<evidence type="ECO:0000313" key="6">
    <source>
        <dbReference type="EMBL" id="CAF3795609.1"/>
    </source>
</evidence>
<dbReference type="EMBL" id="CAJOAY010001115">
    <property type="protein sequence ID" value="CAF3795609.1"/>
    <property type="molecule type" value="Genomic_DNA"/>
</dbReference>
<accession>A0A819HP08</accession>
<name>A0A819HP08_9BILA</name>
<dbReference type="Proteomes" id="UP000663868">
    <property type="component" value="Unassembled WGS sequence"/>
</dbReference>
<gene>
    <name evidence="2" type="ORF">IZO911_LOCUS27220</name>
    <name evidence="3" type="ORF">JYZ213_LOCUS27126</name>
    <name evidence="7" type="ORF">KXQ929_LOCUS23041</name>
    <name evidence="6" type="ORF">OKA104_LOCUS18174</name>
    <name evidence="5" type="ORF">OXD698_LOCUS3419</name>
    <name evidence="4" type="ORF">VCS650_LOCUS29795</name>
</gene>
<evidence type="ECO:0000313" key="7">
    <source>
        <dbReference type="EMBL" id="CAF3905271.1"/>
    </source>
</evidence>
<dbReference type="EMBL" id="CAJNOE010000366">
    <property type="protein sequence ID" value="CAF1176784.1"/>
    <property type="molecule type" value="Genomic_DNA"/>
</dbReference>
<organism evidence="7 8">
    <name type="scientific">Adineta steineri</name>
    <dbReference type="NCBI Taxonomy" id="433720"/>
    <lineage>
        <taxon>Eukaryota</taxon>
        <taxon>Metazoa</taxon>
        <taxon>Spiralia</taxon>
        <taxon>Gnathifera</taxon>
        <taxon>Rotifera</taxon>
        <taxon>Eurotatoria</taxon>
        <taxon>Bdelloidea</taxon>
        <taxon>Adinetida</taxon>
        <taxon>Adinetidae</taxon>
        <taxon>Adineta</taxon>
    </lineage>
</organism>
<dbReference type="Proteomes" id="UP000663844">
    <property type="component" value="Unassembled WGS sequence"/>
</dbReference>
<evidence type="ECO:0000313" key="2">
    <source>
        <dbReference type="EMBL" id="CAF1176784.1"/>
    </source>
</evidence>
<protein>
    <submittedName>
        <fullName evidence="7">Uncharacterized protein</fullName>
    </submittedName>
</protein>
<dbReference type="EMBL" id="CAJNON010000469">
    <property type="protein sequence ID" value="CAF1277902.1"/>
    <property type="molecule type" value="Genomic_DNA"/>
</dbReference>
<keyword evidence="1" id="KW-0732">Signal</keyword>
<reference evidence="7" key="1">
    <citation type="submission" date="2021-02" db="EMBL/GenBank/DDBJ databases">
        <authorList>
            <person name="Nowell W R."/>
        </authorList>
    </citation>
    <scope>NUCLEOTIDE SEQUENCE</scope>
</reference>
<feature type="signal peptide" evidence="1">
    <location>
        <begin position="1"/>
        <end position="23"/>
    </location>
</feature>
<sequence length="99" mass="10867">MKYLTICFLLAIVSYLFVLQTNAFFTGGGGDDKKKESKGQCSLYKGKCGGTISNTCCKLPYKCAKQTKVCGKDKLCCVSEADIQRQKQESTNFVKGRNG</sequence>
<dbReference type="AlphaFoldDB" id="A0A819HP08"/>
<evidence type="ECO:0000313" key="8">
    <source>
        <dbReference type="Proteomes" id="UP000663868"/>
    </source>
</evidence>